<dbReference type="OrthoDB" id="66533at2759"/>
<dbReference type="AlphaFoldDB" id="A0A9N9XVD3"/>
<reference evidence="3" key="1">
    <citation type="submission" date="2022-01" db="EMBL/GenBank/DDBJ databases">
        <authorList>
            <person name="King R."/>
        </authorList>
    </citation>
    <scope>NUCLEOTIDE SEQUENCE</scope>
</reference>
<accession>A0A9N9XVD3</accession>
<dbReference type="InterPro" id="IPR052107">
    <property type="entry name" value="HEAT6"/>
</dbReference>
<evidence type="ECO:0000256" key="1">
    <source>
        <dbReference type="ARBA" id="ARBA00015263"/>
    </source>
</evidence>
<dbReference type="SUPFAM" id="SSF48371">
    <property type="entry name" value="ARM repeat"/>
    <property type="match status" value="2"/>
</dbReference>
<evidence type="ECO:0000313" key="3">
    <source>
        <dbReference type="EMBL" id="CAG9863491.1"/>
    </source>
</evidence>
<dbReference type="Gene3D" id="1.25.10.10">
    <property type="entry name" value="Leucine-rich Repeat Variant"/>
    <property type="match status" value="2"/>
</dbReference>
<dbReference type="InterPro" id="IPR016024">
    <property type="entry name" value="ARM-type_fold"/>
</dbReference>
<gene>
    <name evidence="3" type="ORF">PHYEVI_LOCUS9777</name>
</gene>
<dbReference type="InterPro" id="IPR011989">
    <property type="entry name" value="ARM-like"/>
</dbReference>
<dbReference type="PANTHER" id="PTHR13366:SF0">
    <property type="entry name" value="HEAT REPEAT-CONTAINING PROTEIN 6"/>
    <property type="match status" value="1"/>
</dbReference>
<feature type="domain" description="DUF4042" evidence="2">
    <location>
        <begin position="361"/>
        <end position="536"/>
    </location>
</feature>
<dbReference type="PANTHER" id="PTHR13366">
    <property type="entry name" value="MALARIA ANTIGEN-RELATED"/>
    <property type="match status" value="1"/>
</dbReference>
<dbReference type="Pfam" id="PF13251">
    <property type="entry name" value="DUF4042"/>
    <property type="match status" value="1"/>
</dbReference>
<name>A0A9N9XVD3_PHYSR</name>
<evidence type="ECO:0000259" key="2">
    <source>
        <dbReference type="Pfam" id="PF13251"/>
    </source>
</evidence>
<proteinExistence type="predicted"/>
<dbReference type="EMBL" id="OU900099">
    <property type="protein sequence ID" value="CAG9863491.1"/>
    <property type="molecule type" value="Genomic_DNA"/>
</dbReference>
<organism evidence="3 4">
    <name type="scientific">Phyllotreta striolata</name>
    <name type="common">Striped flea beetle</name>
    <name type="synonym">Crioceris striolata</name>
    <dbReference type="NCBI Taxonomy" id="444603"/>
    <lineage>
        <taxon>Eukaryota</taxon>
        <taxon>Metazoa</taxon>
        <taxon>Ecdysozoa</taxon>
        <taxon>Arthropoda</taxon>
        <taxon>Hexapoda</taxon>
        <taxon>Insecta</taxon>
        <taxon>Pterygota</taxon>
        <taxon>Neoptera</taxon>
        <taxon>Endopterygota</taxon>
        <taxon>Coleoptera</taxon>
        <taxon>Polyphaga</taxon>
        <taxon>Cucujiformia</taxon>
        <taxon>Chrysomeloidea</taxon>
        <taxon>Chrysomelidae</taxon>
        <taxon>Galerucinae</taxon>
        <taxon>Alticini</taxon>
        <taxon>Phyllotreta</taxon>
    </lineage>
</organism>
<keyword evidence="4" id="KW-1185">Reference proteome</keyword>
<dbReference type="Proteomes" id="UP001153712">
    <property type="component" value="Chromosome 6"/>
</dbReference>
<evidence type="ECO:0000313" key="4">
    <source>
        <dbReference type="Proteomes" id="UP001153712"/>
    </source>
</evidence>
<protein>
    <recommendedName>
        <fullName evidence="1">HEAT repeat-containing protein 6</fullName>
    </recommendedName>
</protein>
<sequence>MAASVDSCEIFNNVSSQIVNLLHGRTDSDRNILSRALDELNSLNYRYAIVTNPTKAILLVNQCCSFISTDDNLLVQKCSQFLWNLVKRQSVPVEGKSLVVAINWCLDSTLKSKDKIVVLEVLQALDALLRINIDQILSLTDKVVQVVLKVLEQGEKKWSPEVALMALQCLEACTVETETTTVNREKLLENCANTFISQLSKPEIVEYLVHIKMLEICIRGLQNIVSQNTDYLKKEMGLLLGIVKTYMVYGINDINYMPPQKLSPSTLSIPEITINRERKGGKLMKQRKQRISVLTKKEKNVIEDFVFDKNAGYIPATMSLDCNSDNGFNLNAFGSKIKTSDSDFSDSESNLAANITKTQSKTRQAAFGLFYNIIRNSDKSTIFSYWTSFIPEGTVSGPHNLVVCILKDPSSRCRTSALNVLLALLRASKLYLSHAEYSEKPSAFTPFSMILGLMIKELHKGICLALNETSVPVLTQLLKCLAALVQATPYHKMEHGLLGKVVTNVKPFIYHKDSTVQVTALIVLGCILASEPVVAETKEVMLSSPQHDDNKKPLTHADLQEDDSIPWLLKKCLSNLGVQFDDNKVKAQLVPAPVKLESLQVISALTRNYFDVLLASHVPYLAEGLTLSLSDQNIDVKLHAGRAVDFIGHGIYKFVTNQDAKDSIPFDDFVRFWESLLRRPLIILLQSEDQPSLRSVGCDCIGSIGSDIFEQLTRDKQILCITMLFAATRDDEDMVKAAAVRALAICVMYTSLREDSGFVVDTAEAIYRTLNDASLMVRTKASWSLGNLSEALVLNNKGDGDVEEIPHNLVLKLLEIGIKGASDNDKIKMNCVRALGNLINLINAKLLGQVEFCRVVDKAFEALVKNCSTGSNMKVRWNACYAIGNALKNTVLYEQTTRLDKTWQSSVFKALTELVVNFKNFKVRINAALALSVPSSRECFGNHYYNVWTALLEALENSQNMEDLSEYIHRDHLIEQVCLSLGHLVTLLEKNDLVLLQNCIDLYYEVFRHHTQKVLERLIPEKSSTLISATFSLNQLSNQNGLSRSELEVLDRLKTIFTTIV</sequence>
<dbReference type="InterPro" id="IPR025283">
    <property type="entry name" value="DUF4042"/>
</dbReference>